<dbReference type="PANTHER" id="PTHR33711:SF9">
    <property type="entry name" value="PROTOCATECHUATE 3,4-DIOXYGENASE ALPHA CHAIN"/>
    <property type="match status" value="1"/>
</dbReference>
<comment type="caution">
    <text evidence="5">The sequence shown here is derived from an EMBL/GenBank/DDBJ whole genome shotgun (WGS) entry which is preliminary data.</text>
</comment>
<evidence type="ECO:0000256" key="2">
    <source>
        <dbReference type="ARBA" id="ARBA00022964"/>
    </source>
</evidence>
<evidence type="ECO:0000259" key="4">
    <source>
        <dbReference type="Pfam" id="PF00775"/>
    </source>
</evidence>
<dbReference type="EMBL" id="JAGSXH010000022">
    <property type="protein sequence ID" value="MBS2963193.1"/>
    <property type="molecule type" value="Genomic_DNA"/>
</dbReference>
<protein>
    <submittedName>
        <fullName evidence="5">Protocatechuate 3,4-dioxygenase subunit alpha</fullName>
        <ecNumber evidence="5">1.13.11.3</ecNumber>
    </submittedName>
</protein>
<dbReference type="InterPro" id="IPR000627">
    <property type="entry name" value="Intradiol_dOase_C"/>
</dbReference>
<dbReference type="InterPro" id="IPR015889">
    <property type="entry name" value="Intradiol_dOase_core"/>
</dbReference>
<dbReference type="SUPFAM" id="SSF49482">
    <property type="entry name" value="Aromatic compound dioxygenase"/>
    <property type="match status" value="1"/>
</dbReference>
<evidence type="ECO:0000256" key="3">
    <source>
        <dbReference type="ARBA" id="ARBA00023002"/>
    </source>
</evidence>
<sequence>MPATPSQTIGPFYGYALPFARGGDMASDAHPEAVTVHGYVLDGEGAPIPDALLEFWQPAPDGSLTGAPGSLRTDPTTGVLLGRDHTGFTGFGRVPTDADGHYALRTLTPPAVGKSAPYLSVCLFARGLLHHLYTRVYFPEHEAAQAADPLLAALPPRRRATLVARGQGPRSYRFDVRIQGGDGDGADAETVFLAFPLG</sequence>
<dbReference type="GO" id="GO:0008199">
    <property type="term" value="F:ferric iron binding"/>
    <property type="evidence" value="ECO:0007669"/>
    <property type="project" value="InterPro"/>
</dbReference>
<gene>
    <name evidence="5" type="primary">pcaG</name>
    <name evidence="5" type="ORF">KGA66_09060</name>
</gene>
<evidence type="ECO:0000256" key="1">
    <source>
        <dbReference type="ARBA" id="ARBA00007825"/>
    </source>
</evidence>
<keyword evidence="3 5" id="KW-0560">Oxidoreductase</keyword>
<comment type="similarity">
    <text evidence="1">Belongs to the intradiol ring-cleavage dioxygenase family.</text>
</comment>
<keyword evidence="2" id="KW-0223">Dioxygenase</keyword>
<evidence type="ECO:0000313" key="5">
    <source>
        <dbReference type="EMBL" id="MBS2963193.1"/>
    </source>
</evidence>
<evidence type="ECO:0000313" key="6">
    <source>
        <dbReference type="Proteomes" id="UP000677913"/>
    </source>
</evidence>
<proteinExistence type="inferred from homology"/>
<accession>A0A8J7WJ21</accession>
<dbReference type="Proteomes" id="UP000677913">
    <property type="component" value="Unassembled WGS sequence"/>
</dbReference>
<keyword evidence="6" id="KW-1185">Reference proteome</keyword>
<dbReference type="Gene3D" id="2.60.130.10">
    <property type="entry name" value="Aromatic compound dioxygenase"/>
    <property type="match status" value="1"/>
</dbReference>
<feature type="domain" description="Intradiol ring-cleavage dioxygenases" evidence="4">
    <location>
        <begin position="31"/>
        <end position="112"/>
    </location>
</feature>
<dbReference type="Pfam" id="PF00775">
    <property type="entry name" value="Dioxygenase_C"/>
    <property type="match status" value="1"/>
</dbReference>
<dbReference type="InterPro" id="IPR050770">
    <property type="entry name" value="Intradiol_RC_Dioxygenase"/>
</dbReference>
<dbReference type="EC" id="1.13.11.3" evidence="5"/>
<organism evidence="5 6">
    <name type="scientific">Actinocrinis puniceicyclus</name>
    <dbReference type="NCBI Taxonomy" id="977794"/>
    <lineage>
        <taxon>Bacteria</taxon>
        <taxon>Bacillati</taxon>
        <taxon>Actinomycetota</taxon>
        <taxon>Actinomycetes</taxon>
        <taxon>Catenulisporales</taxon>
        <taxon>Actinospicaceae</taxon>
        <taxon>Actinocrinis</taxon>
    </lineage>
</organism>
<dbReference type="NCBIfam" id="TIGR02423">
    <property type="entry name" value="protocat_alph"/>
    <property type="match status" value="1"/>
</dbReference>
<name>A0A8J7WJ21_9ACTN</name>
<dbReference type="AlphaFoldDB" id="A0A8J7WJ21"/>
<reference evidence="5" key="1">
    <citation type="submission" date="2021-04" db="EMBL/GenBank/DDBJ databases">
        <title>Genome based classification of Actinospica acidithermotolerans sp. nov., an actinobacterium isolated from an Indonesian hot spring.</title>
        <authorList>
            <person name="Kusuma A.B."/>
            <person name="Putra K.E."/>
            <person name="Nafisah S."/>
            <person name="Loh J."/>
            <person name="Nouioui I."/>
            <person name="Goodfellow M."/>
        </authorList>
    </citation>
    <scope>NUCLEOTIDE SEQUENCE</scope>
    <source>
        <strain evidence="5">DSM 45618</strain>
    </source>
</reference>
<dbReference type="GO" id="GO:0018578">
    <property type="term" value="F:protocatechuate 3,4-dioxygenase activity"/>
    <property type="evidence" value="ECO:0007669"/>
    <property type="project" value="UniProtKB-EC"/>
</dbReference>
<dbReference type="PANTHER" id="PTHR33711">
    <property type="entry name" value="DIOXYGENASE, PUTATIVE (AFU_ORTHOLOGUE AFUA_2G02910)-RELATED"/>
    <property type="match status" value="1"/>
</dbReference>
<dbReference type="InterPro" id="IPR012786">
    <property type="entry name" value="Protocat_dOase_a"/>
</dbReference>